<gene>
    <name evidence="9" type="ORF">AHA02nite_01120</name>
</gene>
<keyword evidence="7" id="KW-0812">Transmembrane</keyword>
<evidence type="ECO:0000256" key="4">
    <source>
        <dbReference type="ARBA" id="ARBA00022729"/>
    </source>
</evidence>
<dbReference type="Proteomes" id="UP000321440">
    <property type="component" value="Unassembled WGS sequence"/>
</dbReference>
<evidence type="ECO:0000256" key="5">
    <source>
        <dbReference type="ARBA" id="ARBA00023088"/>
    </source>
</evidence>
<keyword evidence="7" id="KW-0472">Membrane</keyword>
<reference evidence="9 10" key="1">
    <citation type="submission" date="2019-07" db="EMBL/GenBank/DDBJ databases">
        <title>Whole genome shotgun sequence of Alkalibacillus haloalkaliphilus NBRC 103110.</title>
        <authorList>
            <person name="Hosoyama A."/>
            <person name="Uohara A."/>
            <person name="Ohji S."/>
            <person name="Ichikawa N."/>
        </authorList>
    </citation>
    <scope>NUCLEOTIDE SEQUENCE [LARGE SCALE GENOMIC DNA]</scope>
    <source>
        <strain evidence="9 10">NBRC 103110</strain>
    </source>
</reference>
<keyword evidence="2" id="KW-0134">Cell wall</keyword>
<feature type="domain" description="Gram-positive cocci surface proteins LPxTG" evidence="8">
    <location>
        <begin position="184"/>
        <end position="215"/>
    </location>
</feature>
<dbReference type="OrthoDB" id="2566057at2"/>
<evidence type="ECO:0000313" key="9">
    <source>
        <dbReference type="EMBL" id="GEN44336.1"/>
    </source>
</evidence>
<dbReference type="AlphaFoldDB" id="A0A511VZW7"/>
<evidence type="ECO:0000256" key="6">
    <source>
        <dbReference type="SAM" id="MobiDB-lite"/>
    </source>
</evidence>
<comment type="caution">
    <text evidence="9">The sequence shown here is derived from an EMBL/GenBank/DDBJ whole genome shotgun (WGS) entry which is preliminary data.</text>
</comment>
<dbReference type="NCBIfam" id="TIGR01167">
    <property type="entry name" value="LPXTG_anchor"/>
    <property type="match status" value="1"/>
</dbReference>
<evidence type="ECO:0000256" key="2">
    <source>
        <dbReference type="ARBA" id="ARBA00022512"/>
    </source>
</evidence>
<organism evidence="9 10">
    <name type="scientific">Alkalibacillus haloalkaliphilus</name>
    <dbReference type="NCBI Taxonomy" id="94136"/>
    <lineage>
        <taxon>Bacteria</taxon>
        <taxon>Bacillati</taxon>
        <taxon>Bacillota</taxon>
        <taxon>Bacilli</taxon>
        <taxon>Bacillales</taxon>
        <taxon>Bacillaceae</taxon>
        <taxon>Alkalibacillus</taxon>
    </lineage>
</organism>
<feature type="region of interest" description="Disordered" evidence="6">
    <location>
        <begin position="159"/>
        <end position="181"/>
    </location>
</feature>
<keyword evidence="7" id="KW-1133">Transmembrane helix</keyword>
<keyword evidence="5" id="KW-0572">Peptidoglycan-anchor</keyword>
<dbReference type="RefSeq" id="WP_146813338.1">
    <property type="nucleotide sequence ID" value="NZ_BJYA01000001.1"/>
</dbReference>
<protein>
    <recommendedName>
        <fullName evidence="8">Gram-positive cocci surface proteins LPxTG domain-containing protein</fullName>
    </recommendedName>
</protein>
<dbReference type="Pfam" id="PF00746">
    <property type="entry name" value="Gram_pos_anchor"/>
    <property type="match status" value="1"/>
</dbReference>
<accession>A0A511VZW7</accession>
<feature type="transmembrane region" description="Helical" evidence="7">
    <location>
        <begin position="193"/>
        <end position="212"/>
    </location>
</feature>
<keyword evidence="3" id="KW-0964">Secreted</keyword>
<evidence type="ECO:0000256" key="1">
    <source>
        <dbReference type="ARBA" id="ARBA00004168"/>
    </source>
</evidence>
<evidence type="ECO:0000256" key="7">
    <source>
        <dbReference type="SAM" id="Phobius"/>
    </source>
</evidence>
<dbReference type="InterPro" id="IPR019931">
    <property type="entry name" value="LPXTG_anchor"/>
</dbReference>
<dbReference type="EMBL" id="BJYA01000001">
    <property type="protein sequence ID" value="GEN44336.1"/>
    <property type="molecule type" value="Genomic_DNA"/>
</dbReference>
<evidence type="ECO:0000256" key="3">
    <source>
        <dbReference type="ARBA" id="ARBA00022525"/>
    </source>
</evidence>
<keyword evidence="4" id="KW-0732">Signal</keyword>
<proteinExistence type="predicted"/>
<evidence type="ECO:0000313" key="10">
    <source>
        <dbReference type="Proteomes" id="UP000321440"/>
    </source>
</evidence>
<evidence type="ECO:0000259" key="8">
    <source>
        <dbReference type="Pfam" id="PF00746"/>
    </source>
</evidence>
<comment type="subcellular location">
    <subcellularLocation>
        <location evidence="1">Secreted</location>
        <location evidence="1">Cell wall</location>
        <topology evidence="1">Peptidoglycan-anchor</topology>
    </subcellularLocation>
</comment>
<name>A0A511VZW7_9BACI</name>
<keyword evidence="10" id="KW-1185">Reference proteome</keyword>
<sequence length="222" mass="24092">MKKFSIVIALIYTCIMLAFVTLYNPTGTLASEENSDSEVSIDTTPQSVMFDLSNIKPGDTAERTLTIENYGNMDYNYHSSVEHTGGSEKLFEQLQLVVSDESGVLYEGSLSGFEGFESRPLEVQESEEVVFGIKFPWESGNEFQGLETAFDLQVWASGEEVASSTPEEEEEGTLPSTGGGLGILPQTGESIPYLYYIIGGVIALSGLGLILAKRRSKLVGEG</sequence>